<evidence type="ECO:0000256" key="7">
    <source>
        <dbReference type="ARBA" id="ARBA00022490"/>
    </source>
</evidence>
<protein>
    <recommendedName>
        <fullName evidence="6">Phenylalanine--tRNA ligase beta subunit</fullName>
        <ecNumber evidence="5">6.1.1.20</ecNumber>
    </recommendedName>
    <alternativeName>
        <fullName evidence="15">Phenylalanyl-tRNA synthetase beta subunit</fullName>
    </alternativeName>
</protein>
<dbReference type="GO" id="GO:0003723">
    <property type="term" value="F:RNA binding"/>
    <property type="evidence" value="ECO:0007669"/>
    <property type="project" value="InterPro"/>
</dbReference>
<name>A0A507DR11_9FUNG</name>
<evidence type="ECO:0000256" key="14">
    <source>
        <dbReference type="ARBA" id="ARBA00023146"/>
    </source>
</evidence>
<dbReference type="EMBL" id="QEAN01000018">
    <property type="protein sequence ID" value="TPX53368.1"/>
    <property type="molecule type" value="Genomic_DNA"/>
</dbReference>
<keyword evidence="10" id="KW-0547">Nucleotide-binding</keyword>
<dbReference type="AlphaFoldDB" id="A0A507DR11"/>
<dbReference type="PANTHER" id="PTHR10947:SF0">
    <property type="entry name" value="PHENYLALANINE--TRNA LIGASE BETA SUBUNIT"/>
    <property type="match status" value="1"/>
</dbReference>
<sequence length="630" mass="70401">MGYFGEFHLHLLAVRPIRLERAAQDLEQAVQGPIIMPTVNVDKECLFKALGKSFTTKEFEELCFEFGIELEDDTTEMEMAIKEVGADKAKGLSNRGIYRIDIPANRYDLVCLEGIARAIKTFLTGEPAPIYAAKEPADGKMHLLYIKAETAQIRPYCVAAILRGIKFDPITYASFIDLQDKLHANLGRRRTLVSMGTHDLDSVEGPFTYEALPPKNIKFAPLNSTRVMDGEELMHYYDVEAENRSIAKFLPIIRDSSVYPVIYDAKRRVMSLPPIINSDHSKISLNTKNVFIEITATDLTKAKVALNMVVTMFSEYCKDKFKVEPVQVFNPDGTFTVTPDLSTRTVEVDVEYINKDIGVKIPSYEIARILTKMSYRTKLSSDGKQVIVQVPPTRSDVLHACDIIEDVAIGFGYDHIPKTLPVANTIAAPLPVNKLTDQLRREVALAGYTEALPFILCSHDENFKYLNRKDDGSQAVTLANPRTAEFQVVRSTLLPGLLKTIASNKSIPLPLKIFEVSDVVFKDLTAERKTRNQRNLCAVYCAKAAGFEYIHGLLDHLMTMLSTRPVPVGQGGGYYITESDNPTFFPGRCADVYYNKAKIGSFGVLHPNVLADFQIPNPCSALEFNVEPFL</sequence>
<comment type="subunit">
    <text evidence="4">Tetramer of two alpha and two beta subunits.</text>
</comment>
<dbReference type="Proteomes" id="UP000317494">
    <property type="component" value="Unassembled WGS sequence"/>
</dbReference>
<dbReference type="CDD" id="cd00769">
    <property type="entry name" value="PheRS_beta_core"/>
    <property type="match status" value="1"/>
</dbReference>
<evidence type="ECO:0000256" key="15">
    <source>
        <dbReference type="ARBA" id="ARBA00033189"/>
    </source>
</evidence>
<organism evidence="18 19">
    <name type="scientific">Synchytrium endobioticum</name>
    <dbReference type="NCBI Taxonomy" id="286115"/>
    <lineage>
        <taxon>Eukaryota</taxon>
        <taxon>Fungi</taxon>
        <taxon>Fungi incertae sedis</taxon>
        <taxon>Chytridiomycota</taxon>
        <taxon>Chytridiomycota incertae sedis</taxon>
        <taxon>Chytridiomycetes</taxon>
        <taxon>Synchytriales</taxon>
        <taxon>Synchytriaceae</taxon>
        <taxon>Synchytrium</taxon>
    </lineage>
</organism>
<dbReference type="SMART" id="SM00874">
    <property type="entry name" value="B5"/>
    <property type="match status" value="1"/>
</dbReference>
<evidence type="ECO:0000256" key="11">
    <source>
        <dbReference type="ARBA" id="ARBA00022840"/>
    </source>
</evidence>
<evidence type="ECO:0000256" key="13">
    <source>
        <dbReference type="ARBA" id="ARBA00022917"/>
    </source>
</evidence>
<evidence type="ECO:0000313" key="18">
    <source>
        <dbReference type="EMBL" id="TPX53368.1"/>
    </source>
</evidence>
<keyword evidence="14" id="KW-0030">Aminoacyl-tRNA synthetase</keyword>
<dbReference type="InterPro" id="IPR009061">
    <property type="entry name" value="DNA-bd_dom_put_sf"/>
</dbReference>
<dbReference type="STRING" id="286115.A0A507DR11"/>
<keyword evidence="9" id="KW-0479">Metal-binding</keyword>
<dbReference type="GO" id="GO:0000287">
    <property type="term" value="F:magnesium ion binding"/>
    <property type="evidence" value="ECO:0007669"/>
    <property type="project" value="InterPro"/>
</dbReference>
<dbReference type="Gene3D" id="3.30.56.10">
    <property type="match status" value="2"/>
</dbReference>
<dbReference type="Pfam" id="PF17759">
    <property type="entry name" value="tRNA_synthFbeta"/>
    <property type="match status" value="1"/>
</dbReference>
<keyword evidence="13" id="KW-0648">Protein biosynthesis</keyword>
<dbReference type="GO" id="GO:0004826">
    <property type="term" value="F:phenylalanine-tRNA ligase activity"/>
    <property type="evidence" value="ECO:0007669"/>
    <property type="project" value="UniProtKB-EC"/>
</dbReference>
<dbReference type="FunFam" id="3.50.40.10:FF:000002">
    <property type="entry name" value="phenylalanine--tRNA ligase beta subunit"/>
    <property type="match status" value="1"/>
</dbReference>
<comment type="catalytic activity">
    <reaction evidence="16">
        <text>tRNA(Phe) + L-phenylalanine + ATP = L-phenylalanyl-tRNA(Phe) + AMP + diphosphate + H(+)</text>
        <dbReference type="Rhea" id="RHEA:19413"/>
        <dbReference type="Rhea" id="RHEA-COMP:9668"/>
        <dbReference type="Rhea" id="RHEA-COMP:9699"/>
        <dbReference type="ChEBI" id="CHEBI:15378"/>
        <dbReference type="ChEBI" id="CHEBI:30616"/>
        <dbReference type="ChEBI" id="CHEBI:33019"/>
        <dbReference type="ChEBI" id="CHEBI:58095"/>
        <dbReference type="ChEBI" id="CHEBI:78442"/>
        <dbReference type="ChEBI" id="CHEBI:78531"/>
        <dbReference type="ChEBI" id="CHEBI:456215"/>
        <dbReference type="EC" id="6.1.1.20"/>
    </reaction>
</comment>
<evidence type="ECO:0000256" key="5">
    <source>
        <dbReference type="ARBA" id="ARBA00012814"/>
    </source>
</evidence>
<dbReference type="SMART" id="SM00873">
    <property type="entry name" value="B3_4"/>
    <property type="match status" value="1"/>
</dbReference>
<evidence type="ECO:0000256" key="8">
    <source>
        <dbReference type="ARBA" id="ARBA00022598"/>
    </source>
</evidence>
<dbReference type="InterPro" id="IPR041616">
    <property type="entry name" value="PheRS_beta_core"/>
</dbReference>
<dbReference type="GO" id="GO:0009328">
    <property type="term" value="C:phenylalanine-tRNA ligase complex"/>
    <property type="evidence" value="ECO:0007669"/>
    <property type="project" value="TreeGrafter"/>
</dbReference>
<keyword evidence="8 18" id="KW-0436">Ligase</keyword>
<comment type="subcellular location">
    <subcellularLocation>
        <location evidence="2">Cytoplasm</location>
    </subcellularLocation>
</comment>
<dbReference type="Pfam" id="PF03483">
    <property type="entry name" value="B3_4"/>
    <property type="match status" value="1"/>
</dbReference>
<dbReference type="InterPro" id="IPR045864">
    <property type="entry name" value="aa-tRNA-synth_II/BPL/LPL"/>
</dbReference>
<keyword evidence="19" id="KW-1185">Reference proteome</keyword>
<dbReference type="PANTHER" id="PTHR10947">
    <property type="entry name" value="PHENYLALANYL-TRNA SYNTHETASE BETA CHAIN AND LEUCINE-RICH REPEAT-CONTAINING PROTEIN 47"/>
    <property type="match status" value="1"/>
</dbReference>
<dbReference type="Pfam" id="PF03484">
    <property type="entry name" value="B5"/>
    <property type="match status" value="1"/>
</dbReference>
<dbReference type="InterPro" id="IPR005147">
    <property type="entry name" value="tRNA_synthase_B5-dom"/>
</dbReference>
<evidence type="ECO:0000256" key="2">
    <source>
        <dbReference type="ARBA" id="ARBA00004496"/>
    </source>
</evidence>
<dbReference type="SUPFAM" id="SSF55681">
    <property type="entry name" value="Class II aaRS and biotin synthetases"/>
    <property type="match status" value="1"/>
</dbReference>
<dbReference type="InterPro" id="IPR020825">
    <property type="entry name" value="Phe-tRNA_synthase-like_B3/B4"/>
</dbReference>
<keyword evidence="11" id="KW-0067">ATP-binding</keyword>
<evidence type="ECO:0000256" key="4">
    <source>
        <dbReference type="ARBA" id="ARBA00011209"/>
    </source>
</evidence>
<comment type="similarity">
    <text evidence="3">Belongs to the phenylalanyl-tRNA synthetase beta subunit family. Type 2 subfamily.</text>
</comment>
<evidence type="ECO:0000256" key="6">
    <source>
        <dbReference type="ARBA" id="ARBA00017032"/>
    </source>
</evidence>
<dbReference type="Gene3D" id="3.50.40.10">
    <property type="entry name" value="Phenylalanyl-trna Synthetase, Chain B, domain 3"/>
    <property type="match status" value="1"/>
</dbReference>
<dbReference type="GO" id="GO:0006432">
    <property type="term" value="P:phenylalanyl-tRNA aminoacylation"/>
    <property type="evidence" value="ECO:0007669"/>
    <property type="project" value="InterPro"/>
</dbReference>
<dbReference type="EC" id="6.1.1.20" evidence="5"/>
<evidence type="ECO:0000256" key="16">
    <source>
        <dbReference type="ARBA" id="ARBA00049255"/>
    </source>
</evidence>
<dbReference type="InterPro" id="IPR004531">
    <property type="entry name" value="Phe-tRNA-synth_IIc_bsu_arc_euk"/>
</dbReference>
<dbReference type="NCBIfam" id="TIGR00471">
    <property type="entry name" value="pheT_arch"/>
    <property type="match status" value="1"/>
</dbReference>
<proteinExistence type="inferred from homology"/>
<evidence type="ECO:0000256" key="3">
    <source>
        <dbReference type="ARBA" id="ARBA00007438"/>
    </source>
</evidence>
<dbReference type="Gene3D" id="3.30.930.10">
    <property type="entry name" value="Bira Bifunctional Protein, Domain 2"/>
    <property type="match status" value="1"/>
</dbReference>
<evidence type="ECO:0000256" key="10">
    <source>
        <dbReference type="ARBA" id="ARBA00022741"/>
    </source>
</evidence>
<gene>
    <name evidence="18" type="primary">SENM849</name>
    <name evidence="18" type="ORF">SeMB42_g00849</name>
</gene>
<dbReference type="PROSITE" id="PS51483">
    <property type="entry name" value="B5"/>
    <property type="match status" value="1"/>
</dbReference>
<accession>A0A507DR11</accession>
<dbReference type="InterPro" id="IPR045060">
    <property type="entry name" value="Phe-tRNA-ligase_IIc_bsu"/>
</dbReference>
<dbReference type="InterPro" id="IPR040659">
    <property type="entry name" value="PhetRS_B1"/>
</dbReference>
<dbReference type="GO" id="GO:0005524">
    <property type="term" value="F:ATP binding"/>
    <property type="evidence" value="ECO:0007669"/>
    <property type="project" value="UniProtKB-KW"/>
</dbReference>
<dbReference type="FunFam" id="3.30.930.10:FF:000032">
    <property type="entry name" value="Phenylalanine--tRNA ligase beta subunit"/>
    <property type="match status" value="1"/>
</dbReference>
<evidence type="ECO:0000259" key="17">
    <source>
        <dbReference type="PROSITE" id="PS51483"/>
    </source>
</evidence>
<dbReference type="Pfam" id="PF18262">
    <property type="entry name" value="PhetRS_B1"/>
    <property type="match status" value="1"/>
</dbReference>
<reference evidence="18 19" key="1">
    <citation type="journal article" date="2019" name="Sci. Rep.">
        <title>Comparative genomics of chytrid fungi reveal insights into the obligate biotrophic and pathogenic lifestyle of Synchytrium endobioticum.</title>
        <authorList>
            <person name="van de Vossenberg B.T.L.H."/>
            <person name="Warris S."/>
            <person name="Nguyen H.D.T."/>
            <person name="van Gent-Pelzer M.P.E."/>
            <person name="Joly D.L."/>
            <person name="van de Geest H.C."/>
            <person name="Bonants P.J.M."/>
            <person name="Smith D.S."/>
            <person name="Levesque C.A."/>
            <person name="van der Lee T.A.J."/>
        </authorList>
    </citation>
    <scope>NUCLEOTIDE SEQUENCE [LARGE SCALE GENOMIC DNA]</scope>
    <source>
        <strain evidence="18 19">MB42</strain>
    </source>
</reference>
<keyword evidence="7" id="KW-0963">Cytoplasm</keyword>
<comment type="caution">
    <text evidence="18">The sequence shown here is derived from an EMBL/GenBank/DDBJ whole genome shotgun (WGS) entry which is preliminary data.</text>
</comment>
<evidence type="ECO:0000256" key="12">
    <source>
        <dbReference type="ARBA" id="ARBA00022842"/>
    </source>
</evidence>
<dbReference type="VEuPathDB" id="FungiDB:SeMB42_g00849"/>
<evidence type="ECO:0000313" key="19">
    <source>
        <dbReference type="Proteomes" id="UP000317494"/>
    </source>
</evidence>
<feature type="domain" description="B5" evidence="17">
    <location>
        <begin position="341"/>
        <end position="418"/>
    </location>
</feature>
<evidence type="ECO:0000256" key="9">
    <source>
        <dbReference type="ARBA" id="ARBA00022723"/>
    </source>
</evidence>
<keyword evidence="12" id="KW-0460">Magnesium</keyword>
<dbReference type="InterPro" id="IPR005146">
    <property type="entry name" value="B3/B4_tRNA-bd"/>
</dbReference>
<dbReference type="SUPFAM" id="SSF46955">
    <property type="entry name" value="Putative DNA-binding domain"/>
    <property type="match status" value="2"/>
</dbReference>
<dbReference type="SUPFAM" id="SSF56037">
    <property type="entry name" value="PheT/TilS domain"/>
    <property type="match status" value="1"/>
</dbReference>
<comment type="cofactor">
    <cofactor evidence="1">
        <name>Mg(2+)</name>
        <dbReference type="ChEBI" id="CHEBI:18420"/>
    </cofactor>
</comment>
<evidence type="ECO:0000256" key="1">
    <source>
        <dbReference type="ARBA" id="ARBA00001946"/>
    </source>
</evidence>